<organism evidence="2 3">
    <name type="scientific">Alkaliphilus pronyensis</name>
    <dbReference type="NCBI Taxonomy" id="1482732"/>
    <lineage>
        <taxon>Bacteria</taxon>
        <taxon>Bacillati</taxon>
        <taxon>Bacillota</taxon>
        <taxon>Clostridia</taxon>
        <taxon>Peptostreptococcales</taxon>
        <taxon>Natronincolaceae</taxon>
        <taxon>Alkaliphilus</taxon>
    </lineage>
</organism>
<keyword evidence="3" id="KW-1185">Reference proteome</keyword>
<dbReference type="AlphaFoldDB" id="A0A6I0F1F2"/>
<feature type="domain" description="AMMECR1" evidence="1">
    <location>
        <begin position="298"/>
        <end position="476"/>
    </location>
</feature>
<dbReference type="Gene3D" id="3.40.830.10">
    <property type="entry name" value="LigB-like"/>
    <property type="match status" value="1"/>
</dbReference>
<dbReference type="GO" id="GO:0008198">
    <property type="term" value="F:ferrous iron binding"/>
    <property type="evidence" value="ECO:0007669"/>
    <property type="project" value="InterPro"/>
</dbReference>
<dbReference type="Gene3D" id="3.30.700.20">
    <property type="entry name" value="Hypothetical protein ph0010, domain 1"/>
    <property type="match status" value="1"/>
</dbReference>
<reference evidence="2 3" key="1">
    <citation type="submission" date="2019-10" db="EMBL/GenBank/DDBJ databases">
        <title>Alkaliphilus serpentinus sp. nov. and Alkaliphilus pronyensis sp. nov., two novel anaerobic alkaliphilic species isolated from the serpentinized-hosted hydrothermal field of the Prony Bay (New Caledonia).</title>
        <authorList>
            <person name="Postec A."/>
        </authorList>
    </citation>
    <scope>NUCLEOTIDE SEQUENCE [LARGE SCALE GENOMIC DNA]</scope>
    <source>
        <strain evidence="2 3">LacV</strain>
    </source>
</reference>
<name>A0A6I0F1F2_9FIRM</name>
<evidence type="ECO:0000313" key="2">
    <source>
        <dbReference type="EMBL" id="KAB3534792.1"/>
    </source>
</evidence>
<sequence>MGNLIGVAISPHPPIILKEIGGGEERKAQKTIEGLNKIAEIVLENKPEVIICITPHGNVFSDGICILNDEYATGNLKSFGHPEISMEKAIDIDFNDYLIDALQEEEIPSVFLDENIAKEYNLKVELDHGVIVPLSFIDKKYNNYKILHITIGMLKHLELYRIGKLIGDTIMLSDKQAMVLVSGDLSHCLTKESPYSYNPEGRAFDNTIVSIMEDQRFEELLNINSESYTAAAECGLKPIIMGLGTLDGYSTTTEVFSYEGPFGVGYMNTFIKANKKDKVSILKKHTNEKRDIYDLKKRTENIYVALARASIEEWVKKGKCLDWEVYKEIILPTDALEELEKQRAGAFVSIHNNGNLRGCIGTFYPAQENLADEIINNAVDAASEDSRFYPIRRNELEDLEIKVDVLGELQPICDIEDLDVKKYGVVVVSKDKQGILLPDIEGVTTPQQQVNIAKEKAGILQNDEVKLYRFEVIRYQ</sequence>
<dbReference type="GO" id="GO:0016702">
    <property type="term" value="F:oxidoreductase activity, acting on single donors with incorporation of molecular oxygen, incorporation of two atoms of oxygen"/>
    <property type="evidence" value="ECO:0007669"/>
    <property type="project" value="UniProtKB-ARBA"/>
</dbReference>
<dbReference type="Proteomes" id="UP000432715">
    <property type="component" value="Unassembled WGS sequence"/>
</dbReference>
<protein>
    <submittedName>
        <fullName evidence="2">AmmeMemoRadiSam system protein A</fullName>
    </submittedName>
</protein>
<dbReference type="PROSITE" id="PS51112">
    <property type="entry name" value="AMMECR1"/>
    <property type="match status" value="1"/>
</dbReference>
<dbReference type="InterPro" id="IPR027623">
    <property type="entry name" value="AmmeMemoSam_A"/>
</dbReference>
<dbReference type="NCBIfam" id="TIGR00296">
    <property type="entry name" value="TIGR00296 family protein"/>
    <property type="match status" value="1"/>
</dbReference>
<dbReference type="CDD" id="cd07951">
    <property type="entry name" value="ED_3B_N_AMMECR1"/>
    <property type="match status" value="1"/>
</dbReference>
<dbReference type="OrthoDB" id="159752at2"/>
<dbReference type="RefSeq" id="WP_151861089.1">
    <property type="nucleotide sequence ID" value="NZ_WBZC01000025.1"/>
</dbReference>
<dbReference type="Pfam" id="PF02900">
    <property type="entry name" value="LigB"/>
    <property type="match status" value="1"/>
</dbReference>
<dbReference type="NCBIfam" id="TIGR04335">
    <property type="entry name" value="AmmeMemoSam_A"/>
    <property type="match status" value="1"/>
</dbReference>
<dbReference type="InterPro" id="IPR027485">
    <property type="entry name" value="AMMECR1_N"/>
</dbReference>
<dbReference type="PANTHER" id="PTHR13016:SF0">
    <property type="entry name" value="AMME SYNDROME CANDIDATE GENE 1 PROTEIN"/>
    <property type="match status" value="1"/>
</dbReference>
<dbReference type="EMBL" id="WBZC01000025">
    <property type="protein sequence ID" value="KAB3534792.1"/>
    <property type="molecule type" value="Genomic_DNA"/>
</dbReference>
<dbReference type="InterPro" id="IPR002733">
    <property type="entry name" value="AMMECR1_domain"/>
</dbReference>
<dbReference type="SUPFAM" id="SSF143447">
    <property type="entry name" value="AMMECR1-like"/>
    <property type="match status" value="1"/>
</dbReference>
<dbReference type="InterPro" id="IPR036071">
    <property type="entry name" value="AMMECR1_dom_sf"/>
</dbReference>
<dbReference type="PANTHER" id="PTHR13016">
    <property type="entry name" value="AMMECR1 HOMOLOG"/>
    <property type="match status" value="1"/>
</dbReference>
<evidence type="ECO:0000313" key="3">
    <source>
        <dbReference type="Proteomes" id="UP000432715"/>
    </source>
</evidence>
<dbReference type="InterPro" id="IPR023473">
    <property type="entry name" value="AMMECR1"/>
</dbReference>
<dbReference type="InterPro" id="IPR004183">
    <property type="entry name" value="Xdiol_dOase_suB"/>
</dbReference>
<accession>A0A6I0F1F2</accession>
<gene>
    <name evidence="2" type="primary">amrA</name>
    <name evidence="2" type="ORF">F8154_07985</name>
</gene>
<dbReference type="NCBIfam" id="TIGR04336">
    <property type="entry name" value="AmmeMemoSam_B"/>
    <property type="match status" value="1"/>
</dbReference>
<dbReference type="SUPFAM" id="SSF53213">
    <property type="entry name" value="LigB-like"/>
    <property type="match status" value="1"/>
</dbReference>
<proteinExistence type="predicted"/>
<dbReference type="Pfam" id="PF01871">
    <property type="entry name" value="AMMECR1"/>
    <property type="match status" value="1"/>
</dbReference>
<evidence type="ECO:0000259" key="1">
    <source>
        <dbReference type="PROSITE" id="PS51112"/>
    </source>
</evidence>
<comment type="caution">
    <text evidence="2">The sequence shown here is derived from an EMBL/GenBank/DDBJ whole genome shotgun (WGS) entry which is preliminary data.</text>
</comment>